<evidence type="ECO:0000313" key="1">
    <source>
        <dbReference type="EMBL" id="MRG93668.1"/>
    </source>
</evidence>
<organism evidence="1 2">
    <name type="scientific">Polyangium spumosum</name>
    <dbReference type="NCBI Taxonomy" id="889282"/>
    <lineage>
        <taxon>Bacteria</taxon>
        <taxon>Pseudomonadati</taxon>
        <taxon>Myxococcota</taxon>
        <taxon>Polyangia</taxon>
        <taxon>Polyangiales</taxon>
        <taxon>Polyangiaceae</taxon>
        <taxon>Polyangium</taxon>
    </lineage>
</organism>
<dbReference type="RefSeq" id="WP_153820478.1">
    <property type="nucleotide sequence ID" value="NZ_WJIE01000004.1"/>
</dbReference>
<gene>
    <name evidence="1" type="ORF">GF068_17375</name>
</gene>
<sequence>MPLQRNRTVLSVGLLLCATAALVPLGCAARIRHRADDRPRVPAATAERLRACVDELGGELERGYYTFDATVKIDEEGRVVDVKGRGVPHPELAICLRIALRGMTVTDELLRLRELRVPESAAPANGQAPDERRLVGNPAVAVAVVVVLADLFIEVGTTVVVLAAAVEMTGEIAETVRKEDEVPKTCSDHLGACLEKHPANKRGEHHKASVCHACWKKCSKDDGWPDEVPLFGRGRVSCKYD</sequence>
<protein>
    <submittedName>
        <fullName evidence="1">Uncharacterized protein</fullName>
    </submittedName>
</protein>
<dbReference type="EMBL" id="WJIE01000004">
    <property type="protein sequence ID" value="MRG93668.1"/>
    <property type="molecule type" value="Genomic_DNA"/>
</dbReference>
<name>A0A6N7PNQ7_9BACT</name>
<evidence type="ECO:0000313" key="2">
    <source>
        <dbReference type="Proteomes" id="UP000440224"/>
    </source>
</evidence>
<proteinExistence type="predicted"/>
<dbReference type="OrthoDB" id="7123864at2"/>
<comment type="caution">
    <text evidence="1">The sequence shown here is derived from an EMBL/GenBank/DDBJ whole genome shotgun (WGS) entry which is preliminary data.</text>
</comment>
<keyword evidence="2" id="KW-1185">Reference proteome</keyword>
<dbReference type="Proteomes" id="UP000440224">
    <property type="component" value="Unassembled WGS sequence"/>
</dbReference>
<accession>A0A6N7PNQ7</accession>
<reference evidence="1 2" key="1">
    <citation type="submission" date="2019-10" db="EMBL/GenBank/DDBJ databases">
        <title>A soil myxobacterium in the family Polyangiaceae.</title>
        <authorList>
            <person name="Li Y."/>
            <person name="Wang J."/>
        </authorList>
    </citation>
    <scope>NUCLEOTIDE SEQUENCE [LARGE SCALE GENOMIC DNA]</scope>
    <source>
        <strain evidence="1 2">DSM 14734</strain>
    </source>
</reference>
<dbReference type="AlphaFoldDB" id="A0A6N7PNQ7"/>